<organism evidence="6 7">
    <name type="scientific">Microbacterium marinilacus</name>
    <dbReference type="NCBI Taxonomy" id="415209"/>
    <lineage>
        <taxon>Bacteria</taxon>
        <taxon>Bacillati</taxon>
        <taxon>Actinomycetota</taxon>
        <taxon>Actinomycetes</taxon>
        <taxon>Micrococcales</taxon>
        <taxon>Microbacteriaceae</taxon>
        <taxon>Microbacterium</taxon>
    </lineage>
</organism>
<dbReference type="InterPro" id="IPR027469">
    <property type="entry name" value="Cation_efflux_TMD_sf"/>
</dbReference>
<evidence type="ECO:0000256" key="1">
    <source>
        <dbReference type="ARBA" id="ARBA00004141"/>
    </source>
</evidence>
<comment type="subcellular location">
    <subcellularLocation>
        <location evidence="1">Membrane</location>
        <topology evidence="1">Multi-pass membrane protein</topology>
    </subcellularLocation>
</comment>
<feature type="transmembrane region" description="Helical" evidence="5">
    <location>
        <begin position="110"/>
        <end position="130"/>
    </location>
</feature>
<feature type="transmembrane region" description="Helical" evidence="5">
    <location>
        <begin position="7"/>
        <end position="25"/>
    </location>
</feature>
<comment type="caution">
    <text evidence="6">The sequence shown here is derived from an EMBL/GenBank/DDBJ whole genome shotgun (WGS) entry which is preliminary data.</text>
</comment>
<feature type="transmembrane region" description="Helical" evidence="5">
    <location>
        <begin position="79"/>
        <end position="98"/>
    </location>
</feature>
<feature type="transmembrane region" description="Helical" evidence="5">
    <location>
        <begin position="142"/>
        <end position="162"/>
    </location>
</feature>
<accession>A0ABP7B681</accession>
<feature type="transmembrane region" description="Helical" evidence="5">
    <location>
        <begin position="174"/>
        <end position="191"/>
    </location>
</feature>
<gene>
    <name evidence="6" type="ORF">GCM10022202_07280</name>
</gene>
<name>A0ABP7B681_9MICO</name>
<evidence type="ECO:0000256" key="2">
    <source>
        <dbReference type="ARBA" id="ARBA00022692"/>
    </source>
</evidence>
<evidence type="ECO:0000313" key="7">
    <source>
        <dbReference type="Proteomes" id="UP001410795"/>
    </source>
</evidence>
<dbReference type="SUPFAM" id="SSF161111">
    <property type="entry name" value="Cation efflux protein transmembrane domain-like"/>
    <property type="match status" value="1"/>
</dbReference>
<keyword evidence="3 5" id="KW-1133">Transmembrane helix</keyword>
<reference evidence="7" key="1">
    <citation type="journal article" date="2019" name="Int. J. Syst. Evol. Microbiol.">
        <title>The Global Catalogue of Microorganisms (GCM) 10K type strain sequencing project: providing services to taxonomists for standard genome sequencing and annotation.</title>
        <authorList>
            <consortium name="The Broad Institute Genomics Platform"/>
            <consortium name="The Broad Institute Genome Sequencing Center for Infectious Disease"/>
            <person name="Wu L."/>
            <person name="Ma J."/>
        </authorList>
    </citation>
    <scope>NUCLEOTIDE SEQUENCE [LARGE SCALE GENOMIC DNA]</scope>
    <source>
        <strain evidence="7">JCM 16546</strain>
    </source>
</reference>
<dbReference type="EMBL" id="BAAAYV010000004">
    <property type="protein sequence ID" value="GAA3650075.1"/>
    <property type="molecule type" value="Genomic_DNA"/>
</dbReference>
<keyword evidence="2 5" id="KW-0812">Transmembrane</keyword>
<proteinExistence type="predicted"/>
<evidence type="ECO:0000256" key="3">
    <source>
        <dbReference type="ARBA" id="ARBA00022989"/>
    </source>
</evidence>
<evidence type="ECO:0000313" key="6">
    <source>
        <dbReference type="EMBL" id="GAA3650075.1"/>
    </source>
</evidence>
<keyword evidence="7" id="KW-1185">Reference proteome</keyword>
<evidence type="ECO:0000256" key="4">
    <source>
        <dbReference type="ARBA" id="ARBA00023136"/>
    </source>
</evidence>
<feature type="transmembrane region" description="Helical" evidence="5">
    <location>
        <begin position="37"/>
        <end position="58"/>
    </location>
</feature>
<evidence type="ECO:0000256" key="5">
    <source>
        <dbReference type="SAM" id="Phobius"/>
    </source>
</evidence>
<dbReference type="Proteomes" id="UP001410795">
    <property type="component" value="Unassembled WGS sequence"/>
</dbReference>
<sequence>MRDTGRRNIYFSLAAIPSHLLMAAWKGALTIASPSLFMFANVLFTLGLAAVKLLVVLADRQSRRRGDGAVLARAYRWSGLVLVVCSLGYAALCLPLVFGEGSTERYSYEVAIAIATVTFVELGFSIHGFMSSRRRHDLLMEAVKLSNVAASLILLVLTQTALLSMTSETDHSRYNGVCGIVMAAIALLIGLRMCLRRLPSRTDAPS</sequence>
<keyword evidence="4 5" id="KW-0472">Membrane</keyword>
<protein>
    <submittedName>
        <fullName evidence="6">Uncharacterized protein</fullName>
    </submittedName>
</protein>